<organism evidence="3">
    <name type="scientific">Kribbella sp. HUAS MG21</name>
    <dbReference type="NCBI Taxonomy" id="3160966"/>
    <lineage>
        <taxon>Bacteria</taxon>
        <taxon>Bacillati</taxon>
        <taxon>Actinomycetota</taxon>
        <taxon>Actinomycetes</taxon>
        <taxon>Propionibacteriales</taxon>
        <taxon>Kribbellaceae</taxon>
        <taxon>Kribbella</taxon>
    </lineage>
</organism>
<evidence type="ECO:0000256" key="1">
    <source>
        <dbReference type="SAM" id="MobiDB-lite"/>
    </source>
</evidence>
<accession>A0AAU7TNR7</accession>
<feature type="compositionally biased region" description="Pro residues" evidence="1">
    <location>
        <begin position="197"/>
        <end position="207"/>
    </location>
</feature>
<dbReference type="AlphaFoldDB" id="A0AAU7TNR7"/>
<feature type="transmembrane region" description="Helical" evidence="2">
    <location>
        <begin position="48"/>
        <end position="68"/>
    </location>
</feature>
<sequence length="207" mass="22509">MTKPLPGLGLVIGVIAAYVGLVVGAFASGRLARRLQTFRFDLADSLPWLALLIAVAVVFGLLMMAPAIGAGVTTGAGALLTLTGLAMFLLPMRQVFDLMRLFEFPGERFRGSYLLVDGSLLLFGIPLLLVGIRRWAQDAKLAKLLQAPGQVQDARGYQPTFPQQQQPQQWGGYPGQQQYQPPQQPGQPQHQPGQQPHQPPQHPGQQQ</sequence>
<reference evidence="3" key="1">
    <citation type="submission" date="2024-06" db="EMBL/GenBank/DDBJ databases">
        <title>Kribbella sp. strain HUAS MG21 genome sequences.</title>
        <authorList>
            <person name="Mo P."/>
        </authorList>
    </citation>
    <scope>NUCLEOTIDE SEQUENCE</scope>
    <source>
        <strain evidence="3">HUAS MG21</strain>
    </source>
</reference>
<feature type="transmembrane region" description="Helical" evidence="2">
    <location>
        <begin position="113"/>
        <end position="136"/>
    </location>
</feature>
<protein>
    <submittedName>
        <fullName evidence="3">Uncharacterized protein</fullName>
    </submittedName>
</protein>
<proteinExistence type="predicted"/>
<keyword evidence="2" id="KW-0812">Transmembrane</keyword>
<dbReference type="RefSeq" id="WP_350281146.1">
    <property type="nucleotide sequence ID" value="NZ_CP158165.1"/>
</dbReference>
<gene>
    <name evidence="3" type="ORF">ABN611_18585</name>
</gene>
<feature type="transmembrane region" description="Helical" evidence="2">
    <location>
        <begin position="74"/>
        <end position="92"/>
    </location>
</feature>
<feature type="transmembrane region" description="Helical" evidence="2">
    <location>
        <begin position="6"/>
        <end position="27"/>
    </location>
</feature>
<dbReference type="EMBL" id="CP158165">
    <property type="protein sequence ID" value="XBV28394.1"/>
    <property type="molecule type" value="Genomic_DNA"/>
</dbReference>
<feature type="compositionally biased region" description="Low complexity" evidence="1">
    <location>
        <begin position="156"/>
        <end position="196"/>
    </location>
</feature>
<name>A0AAU7TNR7_9ACTN</name>
<evidence type="ECO:0000256" key="2">
    <source>
        <dbReference type="SAM" id="Phobius"/>
    </source>
</evidence>
<evidence type="ECO:0000313" key="3">
    <source>
        <dbReference type="EMBL" id="XBV28394.1"/>
    </source>
</evidence>
<keyword evidence="2" id="KW-1133">Transmembrane helix</keyword>
<feature type="region of interest" description="Disordered" evidence="1">
    <location>
        <begin position="154"/>
        <end position="207"/>
    </location>
</feature>
<keyword evidence="2" id="KW-0472">Membrane</keyword>